<dbReference type="InterPro" id="IPR031259">
    <property type="entry name" value="ILBP"/>
</dbReference>
<evidence type="ECO:0000259" key="3">
    <source>
        <dbReference type="Pfam" id="PF00061"/>
    </source>
</evidence>
<accession>A0A1V9XNJ5</accession>
<dbReference type="GO" id="GO:0008289">
    <property type="term" value="F:lipid binding"/>
    <property type="evidence" value="ECO:0007669"/>
    <property type="project" value="UniProtKB-KW"/>
</dbReference>
<dbReference type="Pfam" id="PF00061">
    <property type="entry name" value="Lipocalin"/>
    <property type="match status" value="1"/>
</dbReference>
<evidence type="ECO:0000256" key="2">
    <source>
        <dbReference type="ARBA" id="ARBA00023121"/>
    </source>
</evidence>
<comment type="similarity">
    <text evidence="1">Belongs to the calycin superfamily. Fatty-acid binding protein (FABP) family.</text>
</comment>
<dbReference type="Gene3D" id="2.40.128.20">
    <property type="match status" value="1"/>
</dbReference>
<dbReference type="InParanoid" id="A0A1V9XNJ5"/>
<organism evidence="4 5">
    <name type="scientific">Tropilaelaps mercedesae</name>
    <dbReference type="NCBI Taxonomy" id="418985"/>
    <lineage>
        <taxon>Eukaryota</taxon>
        <taxon>Metazoa</taxon>
        <taxon>Ecdysozoa</taxon>
        <taxon>Arthropoda</taxon>
        <taxon>Chelicerata</taxon>
        <taxon>Arachnida</taxon>
        <taxon>Acari</taxon>
        <taxon>Parasitiformes</taxon>
        <taxon>Mesostigmata</taxon>
        <taxon>Gamasina</taxon>
        <taxon>Dermanyssoidea</taxon>
        <taxon>Laelapidae</taxon>
        <taxon>Tropilaelaps</taxon>
    </lineage>
</organism>
<dbReference type="InterPro" id="IPR000566">
    <property type="entry name" value="Lipocln_cytosolic_FA-bd_dom"/>
</dbReference>
<dbReference type="InterPro" id="IPR000463">
    <property type="entry name" value="Fatty_acid-bd"/>
</dbReference>
<dbReference type="InterPro" id="IPR012674">
    <property type="entry name" value="Calycin"/>
</dbReference>
<gene>
    <name evidence="4" type="ORF">BIW11_08678</name>
</gene>
<sequence length="147" mass="16589">MTEFGEGKAGCAPLFNGIWKTIESVGYEDFLKAVDVGITWRVLSSGSKPSIEISVDGDSWILKTHTLLKTHELKFTLGEEFLETRLDGVRVKTTCTLEDGRLVQRSQGDKDITIIRELDGGDLLRTTFSYRDITATRVYKRSNRITR</sequence>
<dbReference type="PANTHER" id="PTHR11955">
    <property type="entry name" value="FATTY ACID BINDING PROTEIN"/>
    <property type="match status" value="1"/>
</dbReference>
<keyword evidence="2" id="KW-0446">Lipid-binding</keyword>
<dbReference type="SUPFAM" id="SSF50814">
    <property type="entry name" value="Lipocalins"/>
    <property type="match status" value="1"/>
</dbReference>
<keyword evidence="5" id="KW-1185">Reference proteome</keyword>
<comment type="caution">
    <text evidence="4">The sequence shown here is derived from an EMBL/GenBank/DDBJ whole genome shotgun (WGS) entry which is preliminary data.</text>
</comment>
<name>A0A1V9XNJ5_9ACAR</name>
<evidence type="ECO:0000313" key="5">
    <source>
        <dbReference type="Proteomes" id="UP000192247"/>
    </source>
</evidence>
<protein>
    <submittedName>
        <fullName evidence="4">Fatty acid-binding protein</fullName>
    </submittedName>
</protein>
<dbReference type="OrthoDB" id="354351at2759"/>
<dbReference type="Proteomes" id="UP000192247">
    <property type="component" value="Unassembled WGS sequence"/>
</dbReference>
<proteinExistence type="inferred from homology"/>
<dbReference type="STRING" id="418985.A0A1V9XNJ5"/>
<reference evidence="4 5" key="1">
    <citation type="journal article" date="2017" name="Gigascience">
        <title>Draft genome of the honey bee ectoparasitic mite, Tropilaelaps mercedesae, is shaped by the parasitic life history.</title>
        <authorList>
            <person name="Dong X."/>
            <person name="Armstrong S.D."/>
            <person name="Xia D."/>
            <person name="Makepeace B.L."/>
            <person name="Darby A.C."/>
            <person name="Kadowaki T."/>
        </authorList>
    </citation>
    <scope>NUCLEOTIDE SEQUENCE [LARGE SCALE GENOMIC DNA]</scope>
    <source>
        <strain evidence="4">Wuxi-XJTLU</strain>
    </source>
</reference>
<dbReference type="EMBL" id="MNPL01006952">
    <property type="protein sequence ID" value="OQR75047.1"/>
    <property type="molecule type" value="Genomic_DNA"/>
</dbReference>
<dbReference type="PRINTS" id="PR00178">
    <property type="entry name" value="FATTYACIDBP"/>
</dbReference>
<evidence type="ECO:0000256" key="1">
    <source>
        <dbReference type="ARBA" id="ARBA00008390"/>
    </source>
</evidence>
<dbReference type="CDD" id="cd00742">
    <property type="entry name" value="FABP"/>
    <property type="match status" value="1"/>
</dbReference>
<feature type="domain" description="Lipocalin/cytosolic fatty-acid binding" evidence="3">
    <location>
        <begin position="16"/>
        <end position="141"/>
    </location>
</feature>
<evidence type="ECO:0000313" key="4">
    <source>
        <dbReference type="EMBL" id="OQR75047.1"/>
    </source>
</evidence>
<dbReference type="AlphaFoldDB" id="A0A1V9XNJ5"/>